<comment type="caution">
    <text evidence="2">The sequence shown here is derived from an EMBL/GenBank/DDBJ whole genome shotgun (WGS) entry which is preliminary data.</text>
</comment>
<proteinExistence type="predicted"/>
<evidence type="ECO:0000259" key="1">
    <source>
        <dbReference type="SMART" id="SM00479"/>
    </source>
</evidence>
<dbReference type="PANTHER" id="PTHR30231:SF41">
    <property type="entry name" value="DNA POLYMERASE III SUBUNIT EPSILON"/>
    <property type="match status" value="1"/>
</dbReference>
<dbReference type="InterPro" id="IPR012337">
    <property type="entry name" value="RNaseH-like_sf"/>
</dbReference>
<dbReference type="Pfam" id="PF00929">
    <property type="entry name" value="RNase_T"/>
    <property type="match status" value="1"/>
</dbReference>
<dbReference type="GO" id="GO:0004527">
    <property type="term" value="F:exonuclease activity"/>
    <property type="evidence" value="ECO:0007669"/>
    <property type="project" value="UniProtKB-KW"/>
</dbReference>
<gene>
    <name evidence="2" type="ORF">LKD70_09065</name>
</gene>
<accession>A0ABS8G0U5</accession>
<dbReference type="InterPro" id="IPR013520">
    <property type="entry name" value="Ribonucl_H"/>
</dbReference>
<dbReference type="PANTHER" id="PTHR30231">
    <property type="entry name" value="DNA POLYMERASE III SUBUNIT EPSILON"/>
    <property type="match status" value="1"/>
</dbReference>
<dbReference type="RefSeq" id="WP_227707705.1">
    <property type="nucleotide sequence ID" value="NZ_JAJEQX010000014.1"/>
</dbReference>
<dbReference type="SUPFAM" id="SSF53098">
    <property type="entry name" value="Ribonuclease H-like"/>
    <property type="match status" value="1"/>
</dbReference>
<keyword evidence="2" id="KW-0378">Hydrolase</keyword>
<protein>
    <submittedName>
        <fullName evidence="2">3'-5' exonuclease</fullName>
    </submittedName>
</protein>
<reference evidence="2 3" key="1">
    <citation type="submission" date="2021-10" db="EMBL/GenBank/DDBJ databases">
        <title>Anaerobic single-cell dispensing facilitates the cultivation of human gut bacteria.</title>
        <authorList>
            <person name="Afrizal A."/>
        </authorList>
    </citation>
    <scope>NUCLEOTIDE SEQUENCE [LARGE SCALE GENOMIC DNA]</scope>
    <source>
        <strain evidence="2 3">CLA-AA-H200</strain>
    </source>
</reference>
<name>A0ABS8G0U5_9FIRM</name>
<evidence type="ECO:0000313" key="2">
    <source>
        <dbReference type="EMBL" id="MCC2254564.1"/>
    </source>
</evidence>
<dbReference type="CDD" id="cd06127">
    <property type="entry name" value="DEDDh"/>
    <property type="match status" value="1"/>
</dbReference>
<dbReference type="SMART" id="SM00479">
    <property type="entry name" value="EXOIII"/>
    <property type="match status" value="1"/>
</dbReference>
<sequence length="306" mass="35580">MMEWRNVDKSKMMYEFLFSKPRKVCVFDTETTGLGNDAKIIQFSGIRYSLDSSGMKAEEMLDLYLNPEEPLKEKIIEITGITDEILKHAATEQMEADTIFRFLDSADIWAAYNSPFDIRMLDQMSKRTGKRYTNHPTIDVLEMARDLIKKEDIGSHKLENVYTAVFGTSDIQFHCAIDDVKATARLMAKFLRMYHKWEPAEEKRPCHLKWASFWVNPNKPSQKRIKVSLIDGEYGDIYWDAVRLVWSCKETKKAKQLFSEIDLGSLEDQVLSRYGYRFGNAQSMKELSASWERTKNAESKKEVVTQ</sequence>
<evidence type="ECO:0000313" key="3">
    <source>
        <dbReference type="Proteomes" id="UP001198151"/>
    </source>
</evidence>
<dbReference type="InterPro" id="IPR036397">
    <property type="entry name" value="RNaseH_sf"/>
</dbReference>
<organism evidence="2 3">
    <name type="scientific">Ruminococcus turbiniformis</name>
    <dbReference type="NCBI Taxonomy" id="2881258"/>
    <lineage>
        <taxon>Bacteria</taxon>
        <taxon>Bacillati</taxon>
        <taxon>Bacillota</taxon>
        <taxon>Clostridia</taxon>
        <taxon>Eubacteriales</taxon>
        <taxon>Oscillospiraceae</taxon>
        <taxon>Ruminococcus</taxon>
    </lineage>
</organism>
<feature type="domain" description="Exonuclease" evidence="1">
    <location>
        <begin position="23"/>
        <end position="196"/>
    </location>
</feature>
<keyword evidence="2" id="KW-0269">Exonuclease</keyword>
<dbReference type="Proteomes" id="UP001198151">
    <property type="component" value="Unassembled WGS sequence"/>
</dbReference>
<keyword evidence="2" id="KW-0540">Nuclease</keyword>
<dbReference type="Gene3D" id="3.30.420.10">
    <property type="entry name" value="Ribonuclease H-like superfamily/Ribonuclease H"/>
    <property type="match status" value="1"/>
</dbReference>
<dbReference type="EMBL" id="JAJEQX010000014">
    <property type="protein sequence ID" value="MCC2254564.1"/>
    <property type="molecule type" value="Genomic_DNA"/>
</dbReference>
<keyword evidence="3" id="KW-1185">Reference proteome</keyword>